<feature type="domain" description="Peptidase M16 N-terminal" evidence="1">
    <location>
        <begin position="60"/>
        <end position="175"/>
    </location>
</feature>
<dbReference type="RefSeq" id="WP_062320005.1">
    <property type="nucleotide sequence ID" value="NZ_BJWJ01000003.1"/>
</dbReference>
<dbReference type="SUPFAM" id="SSF63411">
    <property type="entry name" value="LuxS/MPP-like metallohydrolase"/>
    <property type="match status" value="2"/>
</dbReference>
<evidence type="ECO:0000259" key="2">
    <source>
        <dbReference type="Pfam" id="PF05193"/>
    </source>
</evidence>
<dbReference type="InterPro" id="IPR050361">
    <property type="entry name" value="MPP/UQCRC_Complex"/>
</dbReference>
<dbReference type="Pfam" id="PF05193">
    <property type="entry name" value="Peptidase_M16_C"/>
    <property type="match status" value="1"/>
</dbReference>
<evidence type="ECO:0000313" key="3">
    <source>
        <dbReference type="EMBL" id="GEM03375.1"/>
    </source>
</evidence>
<dbReference type="InterPro" id="IPR011765">
    <property type="entry name" value="Pept_M16_N"/>
</dbReference>
<proteinExistence type="predicted"/>
<gene>
    <name evidence="3" type="ORF">HMI01_03630</name>
    <name evidence="4" type="ORF">SAMN05421668_104146</name>
</gene>
<dbReference type="OrthoDB" id="9811314at2"/>
<feature type="domain" description="Peptidase M16 C-terminal" evidence="2">
    <location>
        <begin position="181"/>
        <end position="361"/>
    </location>
</feature>
<organism evidence="4 5">
    <name type="scientific">Halolactibacillus miurensis</name>
    <dbReference type="NCBI Taxonomy" id="306541"/>
    <lineage>
        <taxon>Bacteria</taxon>
        <taxon>Bacillati</taxon>
        <taxon>Bacillota</taxon>
        <taxon>Bacilli</taxon>
        <taxon>Bacillales</taxon>
        <taxon>Bacillaceae</taxon>
        <taxon>Halolactibacillus</taxon>
    </lineage>
</organism>
<dbReference type="Gene3D" id="3.30.830.10">
    <property type="entry name" value="Metalloenzyme, LuxS/M16 peptidase-like"/>
    <property type="match status" value="2"/>
</dbReference>
<name>A0A1I6QH42_9BACI</name>
<dbReference type="Proteomes" id="UP000199139">
    <property type="component" value="Unassembled WGS sequence"/>
</dbReference>
<dbReference type="EMBL" id="BJWJ01000003">
    <property type="protein sequence ID" value="GEM03375.1"/>
    <property type="molecule type" value="Genomic_DNA"/>
</dbReference>
<accession>A0A1I6QH42</accession>
<dbReference type="PANTHER" id="PTHR11851">
    <property type="entry name" value="METALLOPROTEASE"/>
    <property type="match status" value="1"/>
</dbReference>
<protein>
    <submittedName>
        <fullName evidence="3">Peptidase M16</fullName>
    </submittedName>
    <submittedName>
        <fullName evidence="4">Predicted Zn-dependent peptidase</fullName>
    </submittedName>
</protein>
<dbReference type="InterPro" id="IPR011249">
    <property type="entry name" value="Metalloenz_LuxS/M16"/>
</dbReference>
<dbReference type="STRING" id="306541.SAMN05421668_104146"/>
<keyword evidence="6" id="KW-1185">Reference proteome</keyword>
<dbReference type="Proteomes" id="UP000321773">
    <property type="component" value="Unassembled WGS sequence"/>
</dbReference>
<dbReference type="Pfam" id="PF00675">
    <property type="entry name" value="Peptidase_M16"/>
    <property type="match status" value="1"/>
</dbReference>
<reference evidence="3 6" key="2">
    <citation type="submission" date="2019-07" db="EMBL/GenBank/DDBJ databases">
        <title>Whole genome shotgun sequence of Halolactibacillus miurensis NBRC 100873.</title>
        <authorList>
            <person name="Hosoyama A."/>
            <person name="Uohara A."/>
            <person name="Ohji S."/>
            <person name="Ichikawa N."/>
        </authorList>
    </citation>
    <scope>NUCLEOTIDE SEQUENCE [LARGE SCALE GENOMIC DNA]</scope>
    <source>
        <strain evidence="3 6">NBRC 100873</strain>
    </source>
</reference>
<reference evidence="4 5" key="1">
    <citation type="submission" date="2016-10" db="EMBL/GenBank/DDBJ databases">
        <authorList>
            <person name="de Groot N.N."/>
        </authorList>
    </citation>
    <scope>NUCLEOTIDE SEQUENCE [LARGE SCALE GENOMIC DNA]</scope>
    <source>
        <strain evidence="4 5">DSM 17074</strain>
    </source>
</reference>
<dbReference type="AlphaFoldDB" id="A0A1I6QH42"/>
<evidence type="ECO:0000313" key="5">
    <source>
        <dbReference type="Proteomes" id="UP000199139"/>
    </source>
</evidence>
<dbReference type="EMBL" id="FPAI01000004">
    <property type="protein sequence ID" value="SFS51665.1"/>
    <property type="molecule type" value="Genomic_DNA"/>
</dbReference>
<evidence type="ECO:0000259" key="1">
    <source>
        <dbReference type="Pfam" id="PF00675"/>
    </source>
</evidence>
<dbReference type="PANTHER" id="PTHR11851:SF134">
    <property type="entry name" value="ZINC-DEPENDENT PROTEASE"/>
    <property type="match status" value="1"/>
</dbReference>
<dbReference type="GO" id="GO:0046872">
    <property type="term" value="F:metal ion binding"/>
    <property type="evidence" value="ECO:0007669"/>
    <property type="project" value="InterPro"/>
</dbReference>
<dbReference type="NCBIfam" id="NF047421">
    <property type="entry name" value="YfmH_fam"/>
    <property type="match status" value="1"/>
</dbReference>
<evidence type="ECO:0000313" key="4">
    <source>
        <dbReference type="EMBL" id="SFS51665.1"/>
    </source>
</evidence>
<sequence>MEKKRYPQINETVYQETLENGLNVLLVPKPELEQTYGVFTTNYGSIDNQFVPLGEMNMVKVPDGIAHFLEHKLFEKEDHDVFQEFTALGSSANAFTSFTKTAYLFSTTTEVKKNTEILLNFVQDPYFSDSSVEKEKGIIAQEIQMYDDQPNWRAFFGIIETMYEHHPVRIDIAGTVDSIQNITKDDLYTCYHTFYHPSNMTFCLVGAFDAEEMLQVIRHNQQQKTFEPVQEIKRESVMESAHVYKKQAVLHMPVVTEKCMIGIKETPTQNPDQFIKEELISEMILDYFYSKSGAYYQELYDLDLIDGSLGFETERQGSFAFSLIGANSTNVEQFRDVVLRQLDTFKSYTFSEEAFTRMKRKMIGGLMREMNATSNIANSISQYHLLGIDYFTLLPTLEAITKDEVEAFMHQWITADNVSAFFIKKEAEHA</sequence>
<dbReference type="InterPro" id="IPR007863">
    <property type="entry name" value="Peptidase_M16_C"/>
</dbReference>
<evidence type="ECO:0000313" key="6">
    <source>
        <dbReference type="Proteomes" id="UP000321773"/>
    </source>
</evidence>